<comment type="caution">
    <text evidence="4">The sequence shown here is derived from an EMBL/GenBank/DDBJ whole genome shotgun (WGS) entry which is preliminary data.</text>
</comment>
<feature type="domain" description="Response regulatory" evidence="3">
    <location>
        <begin position="21"/>
        <end position="136"/>
    </location>
</feature>
<dbReference type="InterPro" id="IPR011006">
    <property type="entry name" value="CheY-like_superfamily"/>
</dbReference>
<dbReference type="Proteomes" id="UP001595711">
    <property type="component" value="Unassembled WGS sequence"/>
</dbReference>
<dbReference type="EMBL" id="JBHRYJ010000001">
    <property type="protein sequence ID" value="MFC3675338.1"/>
    <property type="molecule type" value="Genomic_DNA"/>
</dbReference>
<evidence type="ECO:0000259" key="3">
    <source>
        <dbReference type="PROSITE" id="PS50110"/>
    </source>
</evidence>
<dbReference type="InterPro" id="IPR050595">
    <property type="entry name" value="Bact_response_regulator"/>
</dbReference>
<sequence>MTDTPTDEISKDRTDTAGGGTILVVEDEILIRLVIADYLRGCGYKVYEASSGDEAMILLQQGELKIDLVFTDTEMPGRIDGFALARWLRANRPEVEVILVGSPAKATDTASDLCDDGPLPKPYHPQVVIDRIRRLLASRSRR</sequence>
<accession>A0ABV7VE61</accession>
<dbReference type="PROSITE" id="PS50110">
    <property type="entry name" value="RESPONSE_REGULATORY"/>
    <property type="match status" value="1"/>
</dbReference>
<protein>
    <submittedName>
        <fullName evidence="4">Response regulator transcription factor</fullName>
    </submittedName>
</protein>
<dbReference type="Gene3D" id="3.40.50.2300">
    <property type="match status" value="1"/>
</dbReference>
<evidence type="ECO:0000313" key="4">
    <source>
        <dbReference type="EMBL" id="MFC3675338.1"/>
    </source>
</evidence>
<dbReference type="PANTHER" id="PTHR44591">
    <property type="entry name" value="STRESS RESPONSE REGULATOR PROTEIN 1"/>
    <property type="match status" value="1"/>
</dbReference>
<evidence type="ECO:0000256" key="2">
    <source>
        <dbReference type="PROSITE-ProRule" id="PRU00169"/>
    </source>
</evidence>
<dbReference type="PANTHER" id="PTHR44591:SF3">
    <property type="entry name" value="RESPONSE REGULATORY DOMAIN-CONTAINING PROTEIN"/>
    <property type="match status" value="1"/>
</dbReference>
<evidence type="ECO:0000256" key="1">
    <source>
        <dbReference type="ARBA" id="ARBA00022553"/>
    </source>
</evidence>
<keyword evidence="5" id="KW-1185">Reference proteome</keyword>
<name>A0ABV7VE61_9PROT</name>
<reference evidence="5" key="1">
    <citation type="journal article" date="2019" name="Int. J. Syst. Evol. Microbiol.">
        <title>The Global Catalogue of Microorganisms (GCM) 10K type strain sequencing project: providing services to taxonomists for standard genome sequencing and annotation.</title>
        <authorList>
            <consortium name="The Broad Institute Genomics Platform"/>
            <consortium name="The Broad Institute Genome Sequencing Center for Infectious Disease"/>
            <person name="Wu L."/>
            <person name="Ma J."/>
        </authorList>
    </citation>
    <scope>NUCLEOTIDE SEQUENCE [LARGE SCALE GENOMIC DNA]</scope>
    <source>
        <strain evidence="5">KCTC 42182</strain>
    </source>
</reference>
<gene>
    <name evidence="4" type="ORF">ACFOOQ_07280</name>
</gene>
<dbReference type="SMART" id="SM00448">
    <property type="entry name" value="REC"/>
    <property type="match status" value="1"/>
</dbReference>
<dbReference type="Pfam" id="PF00072">
    <property type="entry name" value="Response_reg"/>
    <property type="match status" value="1"/>
</dbReference>
<evidence type="ECO:0000313" key="5">
    <source>
        <dbReference type="Proteomes" id="UP001595711"/>
    </source>
</evidence>
<dbReference type="RefSeq" id="WP_379723721.1">
    <property type="nucleotide sequence ID" value="NZ_JBHRYJ010000001.1"/>
</dbReference>
<keyword evidence="1 2" id="KW-0597">Phosphoprotein</keyword>
<proteinExistence type="predicted"/>
<dbReference type="SUPFAM" id="SSF52172">
    <property type="entry name" value="CheY-like"/>
    <property type="match status" value="1"/>
</dbReference>
<organism evidence="4 5">
    <name type="scientific">Ferrovibrio xuzhouensis</name>
    <dbReference type="NCBI Taxonomy" id="1576914"/>
    <lineage>
        <taxon>Bacteria</taxon>
        <taxon>Pseudomonadati</taxon>
        <taxon>Pseudomonadota</taxon>
        <taxon>Alphaproteobacteria</taxon>
        <taxon>Rhodospirillales</taxon>
        <taxon>Rhodospirillaceae</taxon>
        <taxon>Ferrovibrio</taxon>
    </lineage>
</organism>
<dbReference type="CDD" id="cd00156">
    <property type="entry name" value="REC"/>
    <property type="match status" value="1"/>
</dbReference>
<dbReference type="InterPro" id="IPR001789">
    <property type="entry name" value="Sig_transdc_resp-reg_receiver"/>
</dbReference>
<feature type="modified residue" description="4-aspartylphosphate" evidence="2">
    <location>
        <position position="72"/>
    </location>
</feature>